<name>A0A1G6NVM6_9ACTN</name>
<keyword evidence="3" id="KW-1185">Reference proteome</keyword>
<accession>A0A1G6NVM6</accession>
<feature type="region of interest" description="Disordered" evidence="1">
    <location>
        <begin position="1"/>
        <end position="22"/>
    </location>
</feature>
<dbReference type="SUPFAM" id="SSF102198">
    <property type="entry name" value="Putative cyclase"/>
    <property type="match status" value="1"/>
</dbReference>
<reference evidence="3" key="1">
    <citation type="submission" date="2016-10" db="EMBL/GenBank/DDBJ databases">
        <authorList>
            <person name="Varghese N."/>
            <person name="Submissions S."/>
        </authorList>
    </citation>
    <scope>NUCLEOTIDE SEQUENCE [LARGE SCALE GENOMIC DNA]</scope>
    <source>
        <strain evidence="3">DSM 45421</strain>
    </source>
</reference>
<proteinExistence type="predicted"/>
<dbReference type="EMBL" id="FMZF01000003">
    <property type="protein sequence ID" value="SDC71404.1"/>
    <property type="molecule type" value="Genomic_DNA"/>
</dbReference>
<dbReference type="GO" id="GO:0004061">
    <property type="term" value="F:arylformamidase activity"/>
    <property type="evidence" value="ECO:0007669"/>
    <property type="project" value="InterPro"/>
</dbReference>
<dbReference type="STRING" id="1190417.SAMN05660690_2239"/>
<dbReference type="PANTHER" id="PTHR34861">
    <property type="match status" value="1"/>
</dbReference>
<dbReference type="InterPro" id="IPR037175">
    <property type="entry name" value="KFase_sf"/>
</dbReference>
<protein>
    <submittedName>
        <fullName evidence="2">Kynurenine formamidase</fullName>
    </submittedName>
</protein>
<dbReference type="AlphaFoldDB" id="A0A1G6NVM6"/>
<evidence type="ECO:0000313" key="2">
    <source>
        <dbReference type="EMBL" id="SDC71404.1"/>
    </source>
</evidence>
<dbReference type="Pfam" id="PF04199">
    <property type="entry name" value="Cyclase"/>
    <property type="match status" value="1"/>
</dbReference>
<dbReference type="Gene3D" id="3.50.30.50">
    <property type="entry name" value="Putative cyclase"/>
    <property type="match status" value="1"/>
</dbReference>
<organism evidence="2 3">
    <name type="scientific">Geodermatophilus telluris</name>
    <dbReference type="NCBI Taxonomy" id="1190417"/>
    <lineage>
        <taxon>Bacteria</taxon>
        <taxon>Bacillati</taxon>
        <taxon>Actinomycetota</taxon>
        <taxon>Actinomycetes</taxon>
        <taxon>Geodermatophilales</taxon>
        <taxon>Geodermatophilaceae</taxon>
        <taxon>Geodermatophilus</taxon>
    </lineage>
</organism>
<dbReference type="Proteomes" id="UP000199416">
    <property type="component" value="Unassembled WGS sequence"/>
</dbReference>
<dbReference type="RefSeq" id="WP_175471685.1">
    <property type="nucleotide sequence ID" value="NZ_FMZF01000003.1"/>
</dbReference>
<dbReference type="PANTHER" id="PTHR34861:SF10">
    <property type="entry name" value="CYCLASE"/>
    <property type="match status" value="1"/>
</dbReference>
<sequence length="310" mass="32990">MTTLHTPPSAEERTAGWFPSRWGPDDEAGALNEITPEVVRAAVGLVRTGRVLDLAHVLHADVPAFPGRTFRSYLTTNAHFVNRRRPGGGPGGWGRNAVNWVVEQVTATQQMGTHVDALNHLQVGDRTYNGHRIADVAEEWGTNRLGVETLPQVVTRGLLLDVAAVRGADALGPGDVVTVADAQAALGDRSLRPGDAVLVHTGWGRLWGEDPGRYSAGEPGPGTALAGWLAEHRVALTGCDTWSYGPVPPEDPDEPFVVPQTLNVRHGVVVLENLRLAEAAAAGLREFCLVVSHAKLRGATGAWVTPLAIS</sequence>
<dbReference type="GO" id="GO:0019441">
    <property type="term" value="P:L-tryptophan catabolic process to kynurenine"/>
    <property type="evidence" value="ECO:0007669"/>
    <property type="project" value="InterPro"/>
</dbReference>
<evidence type="ECO:0000256" key="1">
    <source>
        <dbReference type="SAM" id="MobiDB-lite"/>
    </source>
</evidence>
<gene>
    <name evidence="2" type="ORF">SAMN05660690_2239</name>
</gene>
<evidence type="ECO:0000313" key="3">
    <source>
        <dbReference type="Proteomes" id="UP000199416"/>
    </source>
</evidence>
<dbReference type="InterPro" id="IPR007325">
    <property type="entry name" value="KFase/CYL"/>
</dbReference>